<reference evidence="2" key="1">
    <citation type="submission" date="2025-08" db="UniProtKB">
        <authorList>
            <consortium name="RefSeq"/>
        </authorList>
    </citation>
    <scope>IDENTIFICATION</scope>
</reference>
<evidence type="ECO:0000313" key="2">
    <source>
        <dbReference type="RefSeq" id="XP_073900883.1"/>
    </source>
</evidence>
<proteinExistence type="predicted"/>
<name>A0AC58K7J1_CASCN</name>
<protein>
    <submittedName>
        <fullName evidence="2">Uncharacterized protein</fullName>
    </submittedName>
</protein>
<keyword evidence="1" id="KW-1185">Reference proteome</keyword>
<accession>A0AC58K7J1</accession>
<gene>
    <name evidence="2" type="primary">LOC141413640</name>
</gene>
<dbReference type="RefSeq" id="XP_073900883.1">
    <property type="nucleotide sequence ID" value="XM_074044782.1"/>
</dbReference>
<sequence>MKHNIIAGSTCRSLAPTEARLISYQTPPSRTQLDNCYIHHNIWLCPVRRGRRPEGTAGTVSPPPASGLQVTRAARPRGGPGGMEEETPPARAPPRAATTGSGQDPRAVHPGQSPLGTALAGHRDFGPSNVDNCSHLLELALDTMTYVKHTTLHLVDLWKWGASPRPPEKIPPGANGQLDLERGFVPLASWVEGLGCTMEPGSSTLSIGTLMDQPSSDHSHNTHCCQAQWDPPVQHLSRNN</sequence>
<dbReference type="Proteomes" id="UP001732720">
    <property type="component" value="Chromosome 11"/>
</dbReference>
<evidence type="ECO:0000313" key="1">
    <source>
        <dbReference type="Proteomes" id="UP001732720"/>
    </source>
</evidence>
<organism evidence="1 2">
    <name type="scientific">Castor canadensis</name>
    <name type="common">American beaver</name>
    <dbReference type="NCBI Taxonomy" id="51338"/>
    <lineage>
        <taxon>Eukaryota</taxon>
        <taxon>Metazoa</taxon>
        <taxon>Chordata</taxon>
        <taxon>Craniata</taxon>
        <taxon>Vertebrata</taxon>
        <taxon>Euteleostomi</taxon>
        <taxon>Mammalia</taxon>
        <taxon>Eutheria</taxon>
        <taxon>Euarchontoglires</taxon>
        <taxon>Glires</taxon>
        <taxon>Rodentia</taxon>
        <taxon>Castorimorpha</taxon>
        <taxon>Castoridae</taxon>
        <taxon>Castor</taxon>
    </lineage>
</organism>